<gene>
    <name evidence="7" type="primary">rpl32</name>
</gene>
<dbReference type="InterPro" id="IPR044958">
    <property type="entry name" value="Ribosomal_bL32_plant/cyanobact"/>
</dbReference>
<sequence>MAVPKKRTSKSKSRSRKANWKRKAHHASEKALSLAKSCLNTKSRSYIYIHSDINQNEIGKA</sequence>
<protein>
    <recommendedName>
        <fullName evidence="4">Large ribosomal subunit protein bL32c</fullName>
    </recommendedName>
    <alternativeName>
        <fullName evidence="5">50S ribosomal protein L32, chloroplastic</fullName>
    </alternativeName>
</protein>
<dbReference type="AlphaFoldDB" id="A0A3G3MHQ1"/>
<dbReference type="GO" id="GO:0006412">
    <property type="term" value="P:translation"/>
    <property type="evidence" value="ECO:0007669"/>
    <property type="project" value="InterPro"/>
</dbReference>
<comment type="similarity">
    <text evidence="1">Belongs to the bacterial ribosomal protein bL32 family.</text>
</comment>
<dbReference type="GO" id="GO:0003735">
    <property type="term" value="F:structural constituent of ribosome"/>
    <property type="evidence" value="ECO:0007669"/>
    <property type="project" value="InterPro"/>
</dbReference>
<dbReference type="GO" id="GO:0015934">
    <property type="term" value="C:large ribosomal subunit"/>
    <property type="evidence" value="ECO:0007669"/>
    <property type="project" value="InterPro"/>
</dbReference>
<evidence type="ECO:0000256" key="5">
    <source>
        <dbReference type="ARBA" id="ARBA00035431"/>
    </source>
</evidence>
<evidence type="ECO:0000256" key="4">
    <source>
        <dbReference type="ARBA" id="ARBA00035280"/>
    </source>
</evidence>
<keyword evidence="3" id="KW-0687">Ribonucleoprotein</keyword>
<dbReference type="PANTHER" id="PTHR36083">
    <property type="entry name" value="50S RIBOSOMAL PROTEIN L32, CHLOROPLASTIC"/>
    <property type="match status" value="1"/>
</dbReference>
<dbReference type="EMBL" id="MH281629">
    <property type="protein sequence ID" value="AYR06356.1"/>
    <property type="molecule type" value="Genomic_DNA"/>
</dbReference>
<dbReference type="PANTHER" id="PTHR36083:SF1">
    <property type="entry name" value="LARGE RIBOSOMAL SUBUNIT PROTEIN BL32C"/>
    <property type="match status" value="1"/>
</dbReference>
<feature type="region of interest" description="Disordered" evidence="6">
    <location>
        <begin position="1"/>
        <end position="27"/>
    </location>
</feature>
<dbReference type="Pfam" id="PF01783">
    <property type="entry name" value="Ribosomal_L32p"/>
    <property type="match status" value="1"/>
</dbReference>
<reference evidence="7" key="1">
    <citation type="journal article" date="2018" name="Genome Biol. Evol.">
        <title>Mitochondrial and Plastid Genomes from Coralline Red Algae Provide Insights into the Incongruent Evolutionary Histories of Organelles.</title>
        <authorList>
            <person name="Lee J."/>
            <person name="Song H.J."/>
            <person name="In Park S."/>
            <person name="Lee Y.M."/>
            <person name="Jeong S.Y."/>
            <person name="Oh Cho T."/>
            <person name="Kim J.H."/>
            <person name="Choi H.G."/>
            <person name="Choi C.G."/>
            <person name="Nelson W.A."/>
            <person name="Fredericq S."/>
            <person name="Bhattacharya D."/>
            <person name="Su Yoon H."/>
        </authorList>
    </citation>
    <scope>NUCLEOTIDE SEQUENCE</scope>
</reference>
<proteinExistence type="inferred from homology"/>
<organism evidence="7">
    <name type="scientific">Renouxia sp</name>
    <dbReference type="NCBI Taxonomy" id="2485823"/>
    <lineage>
        <taxon>Eukaryota</taxon>
        <taxon>Rhodophyta</taxon>
        <taxon>Florideophyceae</taxon>
        <taxon>Corallinophycidae</taxon>
        <taxon>Rhodogorgonales</taxon>
        <taxon>Rhodogorgonaceae</taxon>
        <taxon>Renouxia</taxon>
    </lineage>
</organism>
<dbReference type="HAMAP" id="MF_00340">
    <property type="entry name" value="Ribosomal_bL32"/>
    <property type="match status" value="1"/>
</dbReference>
<dbReference type="InterPro" id="IPR002677">
    <property type="entry name" value="Ribosomal_bL32"/>
</dbReference>
<name>A0A3G3MHQ1_9FLOR</name>
<evidence type="ECO:0000313" key="7">
    <source>
        <dbReference type="EMBL" id="AYR06356.1"/>
    </source>
</evidence>
<evidence type="ECO:0000256" key="2">
    <source>
        <dbReference type="ARBA" id="ARBA00022980"/>
    </source>
</evidence>
<dbReference type="SUPFAM" id="SSF57829">
    <property type="entry name" value="Zn-binding ribosomal proteins"/>
    <property type="match status" value="1"/>
</dbReference>
<keyword evidence="7" id="KW-0934">Plastid</keyword>
<geneLocation type="plastid" evidence="7"/>
<dbReference type="InterPro" id="IPR011332">
    <property type="entry name" value="Ribosomal_zn-bd"/>
</dbReference>
<evidence type="ECO:0000256" key="6">
    <source>
        <dbReference type="SAM" id="MobiDB-lite"/>
    </source>
</evidence>
<evidence type="ECO:0000256" key="3">
    <source>
        <dbReference type="ARBA" id="ARBA00023274"/>
    </source>
</evidence>
<keyword evidence="2 7" id="KW-0689">Ribosomal protein</keyword>
<feature type="compositionally biased region" description="Basic residues" evidence="6">
    <location>
        <begin position="1"/>
        <end position="25"/>
    </location>
</feature>
<accession>A0A3G3MHQ1</accession>
<evidence type="ECO:0000256" key="1">
    <source>
        <dbReference type="ARBA" id="ARBA00008560"/>
    </source>
</evidence>